<sequence length="76" mass="8417">MGKKIMAVLVVATLQLSTVHASKEAKYEAKFEAKYIDCYKTCEKECLAAGNGQSFVKLKMMKIVTKRKLLISSISA</sequence>
<dbReference type="EMBL" id="JAGKQH010000017">
    <property type="protein sequence ID" value="KAG6575283.1"/>
    <property type="molecule type" value="Genomic_DNA"/>
</dbReference>
<evidence type="ECO:0000256" key="1">
    <source>
        <dbReference type="SAM" id="SignalP"/>
    </source>
</evidence>
<comment type="caution">
    <text evidence="2">The sequence shown here is derived from an EMBL/GenBank/DDBJ whole genome shotgun (WGS) entry which is preliminary data.</text>
</comment>
<keyword evidence="3" id="KW-1185">Reference proteome</keyword>
<dbReference type="Proteomes" id="UP000685013">
    <property type="component" value="Chromosome 17"/>
</dbReference>
<evidence type="ECO:0000313" key="2">
    <source>
        <dbReference type="EMBL" id="KAG6575283.1"/>
    </source>
</evidence>
<proteinExistence type="predicted"/>
<gene>
    <name evidence="2" type="ORF">SDJN03_25922</name>
</gene>
<accession>A0AAV6M4H2</accession>
<evidence type="ECO:0008006" key="4">
    <source>
        <dbReference type="Google" id="ProtNLM"/>
    </source>
</evidence>
<feature type="chain" id="PRO_5043652776" description="Major pollen allergen Ole e 6-like" evidence="1">
    <location>
        <begin position="22"/>
        <end position="76"/>
    </location>
</feature>
<organism evidence="2 3">
    <name type="scientific">Cucurbita argyrosperma subsp. sororia</name>
    <dbReference type="NCBI Taxonomy" id="37648"/>
    <lineage>
        <taxon>Eukaryota</taxon>
        <taxon>Viridiplantae</taxon>
        <taxon>Streptophyta</taxon>
        <taxon>Embryophyta</taxon>
        <taxon>Tracheophyta</taxon>
        <taxon>Spermatophyta</taxon>
        <taxon>Magnoliopsida</taxon>
        <taxon>eudicotyledons</taxon>
        <taxon>Gunneridae</taxon>
        <taxon>Pentapetalae</taxon>
        <taxon>rosids</taxon>
        <taxon>fabids</taxon>
        <taxon>Cucurbitales</taxon>
        <taxon>Cucurbitaceae</taxon>
        <taxon>Cucurbiteae</taxon>
        <taxon>Cucurbita</taxon>
    </lineage>
</organism>
<feature type="non-terminal residue" evidence="2">
    <location>
        <position position="1"/>
    </location>
</feature>
<evidence type="ECO:0000313" key="3">
    <source>
        <dbReference type="Proteomes" id="UP000685013"/>
    </source>
</evidence>
<dbReference type="AlphaFoldDB" id="A0AAV6M4H2"/>
<protein>
    <recommendedName>
        <fullName evidence="4">Major pollen allergen Ole e 6-like</fullName>
    </recommendedName>
</protein>
<keyword evidence="1" id="KW-0732">Signal</keyword>
<name>A0AAV6M4H2_9ROSI</name>
<reference evidence="2 3" key="1">
    <citation type="journal article" date="2021" name="Hortic Res">
        <title>The domestication of Cucurbita argyrosperma as revealed by the genome of its wild relative.</title>
        <authorList>
            <person name="Barrera-Redondo J."/>
            <person name="Sanchez-de la Vega G."/>
            <person name="Aguirre-Liguori J.A."/>
            <person name="Castellanos-Morales G."/>
            <person name="Gutierrez-Guerrero Y.T."/>
            <person name="Aguirre-Dugua X."/>
            <person name="Aguirre-Planter E."/>
            <person name="Tenaillon M.I."/>
            <person name="Lira-Saade R."/>
            <person name="Eguiarte L.E."/>
        </authorList>
    </citation>
    <scope>NUCLEOTIDE SEQUENCE [LARGE SCALE GENOMIC DNA]</scope>
    <source>
        <strain evidence="2">JBR-2021</strain>
    </source>
</reference>
<feature type="signal peptide" evidence="1">
    <location>
        <begin position="1"/>
        <end position="21"/>
    </location>
</feature>